<dbReference type="PANTHER" id="PTHR43140:SF1">
    <property type="entry name" value="TYPE I RESTRICTION ENZYME ECOKI SPECIFICITY SUBUNIT"/>
    <property type="match status" value="1"/>
</dbReference>
<dbReference type="InterPro" id="IPR051212">
    <property type="entry name" value="Type-I_RE_S_subunit"/>
</dbReference>
<dbReference type="InterPro" id="IPR044946">
    <property type="entry name" value="Restrct_endonuc_typeI_TRD_sf"/>
</dbReference>
<dbReference type="Gene3D" id="3.90.220.20">
    <property type="entry name" value="DNA methylase specificity domains"/>
    <property type="match status" value="2"/>
</dbReference>
<dbReference type="PANTHER" id="PTHR43140">
    <property type="entry name" value="TYPE-1 RESTRICTION ENZYME ECOKI SPECIFICITY PROTEIN"/>
    <property type="match status" value="1"/>
</dbReference>
<name>A0AAX1ME75_ACIJU</name>
<sequence>MAKYQKYAEYKDSGVEWLGDIPSHWDLQRLKVILNERNEKNDPIKSTNILSLTMHQGVIPYSEKEGSGGNKPKEDLTAYKLVYENDIVLNSMNVIVGSVGISKYFGIASLVYYMLYPRSLNQTNIRFYNYIFQAKSFQENLGRLGTGILIKKSESSGKLNTIRMKISMEDLNNEILTIPSVEEQTQIANFLDYETAKIDYLIEKQQQLIELLKEKRQAVISHAVTKGLDPNVPMKNSGVEWLGEVPEHWKVAPIKRIINLMEQGKSPECENIPATSDQWGVLKTSCVNNGVFHANQNKALPENIKPHTQYQVKAGDVLMSRASGSINLIGSVALVPENVQENLLLSDKIFRIHLSKDCDSRFFTLLLATPYMRTLIERAISGAEGMANNITKTAILEFISAIPPLDEQLQLVVYLNQKIETFNSLIEKSSRAIEVMQERRTALISSAVTGKIDVRHWQAPTVAETHTELSA</sequence>
<dbReference type="RefSeq" id="WP_212638584.1">
    <property type="nucleotide sequence ID" value="NZ_CP059558.1"/>
</dbReference>
<evidence type="ECO:0000313" key="6">
    <source>
        <dbReference type="Proteomes" id="UP000679388"/>
    </source>
</evidence>
<dbReference type="Proteomes" id="UP000679388">
    <property type="component" value="Chromosome"/>
</dbReference>
<keyword evidence="5" id="KW-0540">Nuclease</keyword>
<reference evidence="5" key="1">
    <citation type="submission" date="2020-07" db="EMBL/GenBank/DDBJ databases">
        <title>Acinetobacter junii strain YR7 chromosome and plasmid pNDM-YR7.</title>
        <authorList>
            <person name="Tang B."/>
        </authorList>
    </citation>
    <scope>NUCLEOTIDE SEQUENCE</scope>
    <source>
        <strain evidence="5">YR7</strain>
    </source>
</reference>
<dbReference type="GO" id="GO:0003677">
    <property type="term" value="F:DNA binding"/>
    <property type="evidence" value="ECO:0007669"/>
    <property type="project" value="UniProtKB-KW"/>
</dbReference>
<feature type="domain" description="Type I restriction modification DNA specificity" evidence="4">
    <location>
        <begin position="53"/>
        <end position="208"/>
    </location>
</feature>
<accession>A0AAX1ME75</accession>
<evidence type="ECO:0000256" key="3">
    <source>
        <dbReference type="ARBA" id="ARBA00023125"/>
    </source>
</evidence>
<dbReference type="GO" id="GO:0009307">
    <property type="term" value="P:DNA restriction-modification system"/>
    <property type="evidence" value="ECO:0007669"/>
    <property type="project" value="UniProtKB-KW"/>
</dbReference>
<dbReference type="EMBL" id="CP059558">
    <property type="protein sequence ID" value="QUY35864.1"/>
    <property type="molecule type" value="Genomic_DNA"/>
</dbReference>
<dbReference type="InterPro" id="IPR000055">
    <property type="entry name" value="Restrct_endonuc_typeI_TRD"/>
</dbReference>
<dbReference type="SUPFAM" id="SSF116734">
    <property type="entry name" value="DNA methylase specificity domain"/>
    <property type="match status" value="2"/>
</dbReference>
<feature type="domain" description="Type I restriction modification DNA specificity" evidence="4">
    <location>
        <begin position="246"/>
        <end position="434"/>
    </location>
</feature>
<keyword evidence="5" id="KW-0255">Endonuclease</keyword>
<dbReference type="REBASE" id="472658">
    <property type="entry name" value="S.AjuYR7ORF11415P"/>
</dbReference>
<evidence type="ECO:0000259" key="4">
    <source>
        <dbReference type="Pfam" id="PF01420"/>
    </source>
</evidence>
<keyword evidence="5" id="KW-0378">Hydrolase</keyword>
<evidence type="ECO:0000256" key="1">
    <source>
        <dbReference type="ARBA" id="ARBA00010923"/>
    </source>
</evidence>
<protein>
    <submittedName>
        <fullName evidence="5">Restriction endonuclease subunit S</fullName>
    </submittedName>
</protein>
<dbReference type="GO" id="GO:0004519">
    <property type="term" value="F:endonuclease activity"/>
    <property type="evidence" value="ECO:0007669"/>
    <property type="project" value="UniProtKB-KW"/>
</dbReference>
<keyword evidence="2" id="KW-0680">Restriction system</keyword>
<dbReference type="AlphaFoldDB" id="A0AAX1ME75"/>
<comment type="similarity">
    <text evidence="1">Belongs to the type-I restriction system S methylase family.</text>
</comment>
<gene>
    <name evidence="5" type="ORF">H2677_11410</name>
</gene>
<dbReference type="Pfam" id="PF01420">
    <property type="entry name" value="Methylase_S"/>
    <property type="match status" value="2"/>
</dbReference>
<keyword evidence="3" id="KW-0238">DNA-binding</keyword>
<dbReference type="GeneID" id="70093129"/>
<proteinExistence type="inferred from homology"/>
<evidence type="ECO:0000256" key="2">
    <source>
        <dbReference type="ARBA" id="ARBA00022747"/>
    </source>
</evidence>
<organism evidence="5 6">
    <name type="scientific">Acinetobacter junii</name>
    <dbReference type="NCBI Taxonomy" id="40215"/>
    <lineage>
        <taxon>Bacteria</taxon>
        <taxon>Pseudomonadati</taxon>
        <taxon>Pseudomonadota</taxon>
        <taxon>Gammaproteobacteria</taxon>
        <taxon>Moraxellales</taxon>
        <taxon>Moraxellaceae</taxon>
        <taxon>Acinetobacter</taxon>
    </lineage>
</organism>
<evidence type="ECO:0000313" key="5">
    <source>
        <dbReference type="EMBL" id="QUY35864.1"/>
    </source>
</evidence>